<evidence type="ECO:0000313" key="3">
    <source>
        <dbReference type="Proteomes" id="UP000008810"/>
    </source>
</evidence>
<dbReference type="EnsemblPlants" id="KQK14855">
    <property type="protein sequence ID" value="KQK14855"/>
    <property type="gene ID" value="BRADI_1g19052v3"/>
</dbReference>
<keyword evidence="3" id="KW-1185">Reference proteome</keyword>
<evidence type="ECO:0000313" key="2">
    <source>
        <dbReference type="EnsemblPlants" id="KQK14855"/>
    </source>
</evidence>
<evidence type="ECO:0000313" key="1">
    <source>
        <dbReference type="EMBL" id="KQK14855.1"/>
    </source>
</evidence>
<accession>A0A0Q3GV78</accession>
<sequence>MFWPLPILQIAPCFSSSTPCSIPLQTGEAFCAKAVSIAAFARIGVCSGVLPGAAPIAIRLPPVESCNDSCCN</sequence>
<dbReference type="Proteomes" id="UP000008810">
    <property type="component" value="Chromosome 1"/>
</dbReference>
<dbReference type="InParanoid" id="A0A0Q3GV78"/>
<organism evidence="1">
    <name type="scientific">Brachypodium distachyon</name>
    <name type="common">Purple false brome</name>
    <name type="synonym">Trachynia distachya</name>
    <dbReference type="NCBI Taxonomy" id="15368"/>
    <lineage>
        <taxon>Eukaryota</taxon>
        <taxon>Viridiplantae</taxon>
        <taxon>Streptophyta</taxon>
        <taxon>Embryophyta</taxon>
        <taxon>Tracheophyta</taxon>
        <taxon>Spermatophyta</taxon>
        <taxon>Magnoliopsida</taxon>
        <taxon>Liliopsida</taxon>
        <taxon>Poales</taxon>
        <taxon>Poaceae</taxon>
        <taxon>BOP clade</taxon>
        <taxon>Pooideae</taxon>
        <taxon>Stipodae</taxon>
        <taxon>Brachypodieae</taxon>
        <taxon>Brachypodium</taxon>
    </lineage>
</organism>
<dbReference type="AlphaFoldDB" id="A0A0Q3GV78"/>
<reference evidence="1" key="2">
    <citation type="submission" date="2017-06" db="EMBL/GenBank/DDBJ databases">
        <title>WGS assembly of Brachypodium distachyon.</title>
        <authorList>
            <consortium name="The International Brachypodium Initiative"/>
            <person name="Lucas S."/>
            <person name="Harmon-Smith M."/>
            <person name="Lail K."/>
            <person name="Tice H."/>
            <person name="Grimwood J."/>
            <person name="Bruce D."/>
            <person name="Barry K."/>
            <person name="Shu S."/>
            <person name="Lindquist E."/>
            <person name="Wang M."/>
            <person name="Pitluck S."/>
            <person name="Vogel J.P."/>
            <person name="Garvin D.F."/>
            <person name="Mockler T.C."/>
            <person name="Schmutz J."/>
            <person name="Rokhsar D."/>
            <person name="Bevan M.W."/>
        </authorList>
    </citation>
    <scope>NUCLEOTIDE SEQUENCE</scope>
    <source>
        <strain evidence="1">Bd21</strain>
    </source>
</reference>
<dbReference type="Gramene" id="KQK14855">
    <property type="protein sequence ID" value="KQK14855"/>
    <property type="gene ID" value="BRADI_1g19052v3"/>
</dbReference>
<proteinExistence type="predicted"/>
<reference evidence="1 2" key="1">
    <citation type="journal article" date="2010" name="Nature">
        <title>Genome sequencing and analysis of the model grass Brachypodium distachyon.</title>
        <authorList>
            <consortium name="International Brachypodium Initiative"/>
        </authorList>
    </citation>
    <scope>NUCLEOTIDE SEQUENCE [LARGE SCALE GENOMIC DNA]</scope>
    <source>
        <strain evidence="1 2">Bd21</strain>
    </source>
</reference>
<dbReference type="EMBL" id="CM000880">
    <property type="protein sequence ID" value="KQK14855.1"/>
    <property type="molecule type" value="Genomic_DNA"/>
</dbReference>
<protein>
    <submittedName>
        <fullName evidence="1 2">Uncharacterized protein</fullName>
    </submittedName>
</protein>
<reference evidence="2" key="3">
    <citation type="submission" date="2018-08" db="UniProtKB">
        <authorList>
            <consortium name="EnsemblPlants"/>
        </authorList>
    </citation>
    <scope>IDENTIFICATION</scope>
    <source>
        <strain evidence="2">cv. Bd21</strain>
    </source>
</reference>
<gene>
    <name evidence="1" type="ORF">BRADI_1g19052v3</name>
</gene>
<name>A0A0Q3GV78_BRADI</name>